<dbReference type="KEGG" id="mhd:Marky_1657"/>
<reference evidence="4 5" key="1">
    <citation type="journal article" date="2012" name="Stand. Genomic Sci.">
        <title>Complete genome sequence of the aerobic, heterotroph Marinithermus hydrothermalis type strain (T1(T)) from a deep-sea hydrothermal vent chimney.</title>
        <authorList>
            <person name="Copeland A."/>
            <person name="Gu W."/>
            <person name="Yasawong M."/>
            <person name="Lapidus A."/>
            <person name="Lucas S."/>
            <person name="Deshpande S."/>
            <person name="Pagani I."/>
            <person name="Tapia R."/>
            <person name="Cheng J.F."/>
            <person name="Goodwin L.A."/>
            <person name="Pitluck S."/>
            <person name="Liolios K."/>
            <person name="Ivanova N."/>
            <person name="Mavromatis K."/>
            <person name="Mikhailova N."/>
            <person name="Pati A."/>
            <person name="Chen A."/>
            <person name="Palaniappan K."/>
            <person name="Land M."/>
            <person name="Pan C."/>
            <person name="Brambilla E.M."/>
            <person name="Rohde M."/>
            <person name="Tindall B.J."/>
            <person name="Sikorski J."/>
            <person name="Goker M."/>
            <person name="Detter J.C."/>
            <person name="Bristow J."/>
            <person name="Eisen J.A."/>
            <person name="Markowitz V."/>
            <person name="Hugenholtz P."/>
            <person name="Kyrpides N.C."/>
            <person name="Klenk H.P."/>
            <person name="Woyke T."/>
        </authorList>
    </citation>
    <scope>NUCLEOTIDE SEQUENCE [LARGE SCALE GENOMIC DNA]</scope>
    <source>
        <strain evidence="5">DSM 14884 / JCM 11576 / T1</strain>
    </source>
</reference>
<gene>
    <name evidence="4" type="ordered locus">Marky_1657</name>
</gene>
<dbReference type="SUPFAM" id="SSF53756">
    <property type="entry name" value="UDP-Glycosyltransferase/glycogen phosphorylase"/>
    <property type="match status" value="1"/>
</dbReference>
<evidence type="ECO:0000256" key="1">
    <source>
        <dbReference type="ARBA" id="ARBA00022679"/>
    </source>
</evidence>
<dbReference type="FunFam" id="3.40.50.2000:FF:000119">
    <property type="entry name" value="Glycosyl transferase group 1"/>
    <property type="match status" value="1"/>
</dbReference>
<evidence type="ECO:0000259" key="2">
    <source>
        <dbReference type="Pfam" id="PF00534"/>
    </source>
</evidence>
<dbReference type="CDD" id="cd03809">
    <property type="entry name" value="GT4_MtfB-like"/>
    <property type="match status" value="1"/>
</dbReference>
<proteinExistence type="predicted"/>
<dbReference type="PANTHER" id="PTHR46401:SF2">
    <property type="entry name" value="GLYCOSYLTRANSFERASE WBBK-RELATED"/>
    <property type="match status" value="1"/>
</dbReference>
<sequence>MRVGVFTYGLEARLTGIGRYTVELTRALKRLDASLEIILLNPYPNSKLGWYQEFETYPVPELRRVPLAASLGNWTLHRAALRLGLDVLHDPCGIAPFLAPTRRYRRATTVHDAIPLMNPQVQPLATRLIFRTLIPLARHTADLVLTVSCASAQDLERYAGIPAHKLCVTPLGVTPPPHMRSEEVQQALASLNLEPPYFLYVGALHPRKNLWRVLEAFAEVRREAPALRLVIVGPASWRAHEVFRSARHLEGVVFTGYVSEPTLHALYYGALALVFPSLYEGFGLPALEAMAHGTPVIAANTSAFPEVVADAGILVNPTDTRAIGAAMRQVLADAQLRARLGEVGRLRAQAFTWTRTARATLEAYRALLEAPAPSGTGG</sequence>
<dbReference type="Pfam" id="PF13439">
    <property type="entry name" value="Glyco_transf_4"/>
    <property type="match status" value="1"/>
</dbReference>
<feature type="domain" description="Glycosyl transferase family 1" evidence="2">
    <location>
        <begin position="191"/>
        <end position="345"/>
    </location>
</feature>
<dbReference type="Proteomes" id="UP000007030">
    <property type="component" value="Chromosome"/>
</dbReference>
<dbReference type="InterPro" id="IPR001296">
    <property type="entry name" value="Glyco_trans_1"/>
</dbReference>
<dbReference type="eggNOG" id="COG0438">
    <property type="taxonomic scope" value="Bacteria"/>
</dbReference>
<evidence type="ECO:0000313" key="5">
    <source>
        <dbReference type="Proteomes" id="UP000007030"/>
    </source>
</evidence>
<organism evidence="4 5">
    <name type="scientific">Marinithermus hydrothermalis (strain DSM 14884 / JCM 11576 / T1)</name>
    <dbReference type="NCBI Taxonomy" id="869210"/>
    <lineage>
        <taxon>Bacteria</taxon>
        <taxon>Thermotogati</taxon>
        <taxon>Deinococcota</taxon>
        <taxon>Deinococci</taxon>
        <taxon>Thermales</taxon>
        <taxon>Thermaceae</taxon>
        <taxon>Marinithermus</taxon>
    </lineage>
</organism>
<evidence type="ECO:0000313" key="4">
    <source>
        <dbReference type="EMBL" id="AEB12392.1"/>
    </source>
</evidence>
<dbReference type="PANTHER" id="PTHR46401">
    <property type="entry name" value="GLYCOSYLTRANSFERASE WBBK-RELATED"/>
    <property type="match status" value="1"/>
</dbReference>
<dbReference type="HOGENOM" id="CLU_009583_27_6_0"/>
<dbReference type="OrthoDB" id="9797829at2"/>
<evidence type="ECO:0000259" key="3">
    <source>
        <dbReference type="Pfam" id="PF13439"/>
    </source>
</evidence>
<dbReference type="AlphaFoldDB" id="F2NKE3"/>
<dbReference type="GO" id="GO:0016757">
    <property type="term" value="F:glycosyltransferase activity"/>
    <property type="evidence" value="ECO:0007669"/>
    <property type="project" value="InterPro"/>
</dbReference>
<protein>
    <submittedName>
        <fullName evidence="4">Glycosyl transferase group 1</fullName>
    </submittedName>
</protein>
<dbReference type="STRING" id="869210.Marky_1657"/>
<name>F2NKE3_MARHT</name>
<dbReference type="GO" id="GO:0009103">
    <property type="term" value="P:lipopolysaccharide biosynthetic process"/>
    <property type="evidence" value="ECO:0007669"/>
    <property type="project" value="TreeGrafter"/>
</dbReference>
<dbReference type="RefSeq" id="WP_013704439.1">
    <property type="nucleotide sequence ID" value="NC_015387.1"/>
</dbReference>
<accession>F2NKE3</accession>
<dbReference type="EMBL" id="CP002630">
    <property type="protein sequence ID" value="AEB12392.1"/>
    <property type="molecule type" value="Genomic_DNA"/>
</dbReference>
<dbReference type="Gene3D" id="3.40.50.2000">
    <property type="entry name" value="Glycogen Phosphorylase B"/>
    <property type="match status" value="2"/>
</dbReference>
<feature type="domain" description="Glycosyltransferase subfamily 4-like N-terminal" evidence="3">
    <location>
        <begin position="16"/>
        <end position="173"/>
    </location>
</feature>
<dbReference type="InterPro" id="IPR028098">
    <property type="entry name" value="Glyco_trans_4-like_N"/>
</dbReference>
<dbReference type="Pfam" id="PF00534">
    <property type="entry name" value="Glycos_transf_1"/>
    <property type="match status" value="1"/>
</dbReference>
<keyword evidence="1 4" id="KW-0808">Transferase</keyword>
<keyword evidence="5" id="KW-1185">Reference proteome</keyword>